<proteinExistence type="predicted"/>
<sequence length="516" mass="58130">MPSRCSTHCPRAEGPRRRSSYLPRSRTGASRWLWGASAGVAPGVIDSLFDELSTSLEEYRGSRHSCLAVKRHHFPFSRYFRLFPRLVGGSSCRISFSLFQLNEAFPPDVRPVLVIFWHYRITRPQKGEKELRRSSICLKSLPFCGSCYMEAPTVGRSDSSEIPIFLLKYGPVISVIWSYHLLGMADLELILYFVTAFVCTVGSIALAIFHIYNHLLNYTEPIYQRYIVRIIFMVPVYALMSFLSLILPDSSIYFNSIREVGRGIELKWQISKTIMLLNDLLSTSFVTGWAIYTKMQTRMSTVCDTEALFSSCHTYTLCKREGVLVFLAAKSGLIKDVSQAAQYQDFIICVEMLIAAIGHLYAFPYREYAVANVGGSYDFIESLAHAVKLNDLYHDTLHQFAPTYHEYVLYNHTEGEEGATKYNSQTSMPTGLEMEAVRKNNQMFGNKLDGVELSCSSGTSSPNNDGIMPDSTSSQAPQSSLLIDTLDSFSVSHDMSFIDLNSYPTEVPAVNEEGKR</sequence>
<feature type="region of interest" description="Disordered" evidence="5">
    <location>
        <begin position="454"/>
        <end position="478"/>
    </location>
</feature>
<keyword evidence="3 6" id="KW-1133">Transmembrane helix</keyword>
<gene>
    <name evidence="7" type="ORF">SAY87_020015</name>
</gene>
<dbReference type="PANTHER" id="PTHR23423">
    <property type="entry name" value="ORGANIC SOLUTE TRANSPORTER-RELATED"/>
    <property type="match status" value="1"/>
</dbReference>
<evidence type="ECO:0000256" key="1">
    <source>
        <dbReference type="ARBA" id="ARBA00004141"/>
    </source>
</evidence>
<evidence type="ECO:0000256" key="4">
    <source>
        <dbReference type="ARBA" id="ARBA00023136"/>
    </source>
</evidence>
<feature type="transmembrane region" description="Helical" evidence="6">
    <location>
        <begin position="230"/>
        <end position="254"/>
    </location>
</feature>
<organism evidence="7 8">
    <name type="scientific">Trapa incisa</name>
    <dbReference type="NCBI Taxonomy" id="236973"/>
    <lineage>
        <taxon>Eukaryota</taxon>
        <taxon>Viridiplantae</taxon>
        <taxon>Streptophyta</taxon>
        <taxon>Embryophyta</taxon>
        <taxon>Tracheophyta</taxon>
        <taxon>Spermatophyta</taxon>
        <taxon>Magnoliopsida</taxon>
        <taxon>eudicotyledons</taxon>
        <taxon>Gunneridae</taxon>
        <taxon>Pentapetalae</taxon>
        <taxon>rosids</taxon>
        <taxon>malvids</taxon>
        <taxon>Myrtales</taxon>
        <taxon>Lythraceae</taxon>
        <taxon>Trapa</taxon>
    </lineage>
</organism>
<dbReference type="GO" id="GO:0016020">
    <property type="term" value="C:membrane"/>
    <property type="evidence" value="ECO:0007669"/>
    <property type="project" value="UniProtKB-SubCell"/>
</dbReference>
<accession>A0AAN7K5C4</accession>
<dbReference type="Proteomes" id="UP001345219">
    <property type="component" value="Chromosome 15"/>
</dbReference>
<dbReference type="AlphaFoldDB" id="A0AAN7K5C4"/>
<dbReference type="EMBL" id="JAXIOK010000012">
    <property type="protein sequence ID" value="KAK4758714.1"/>
    <property type="molecule type" value="Genomic_DNA"/>
</dbReference>
<dbReference type="InterPro" id="IPR005178">
    <property type="entry name" value="Ostalpha/TMEM184C"/>
</dbReference>
<keyword evidence="4 6" id="KW-0472">Membrane</keyword>
<name>A0AAN7K5C4_9MYRT</name>
<protein>
    <submittedName>
        <fullName evidence="7">Uncharacterized protein</fullName>
    </submittedName>
</protein>
<reference evidence="7 8" key="1">
    <citation type="journal article" date="2023" name="Hortic Res">
        <title>Pangenome of water caltrop reveals structural variations and asymmetric subgenome divergence after allopolyploidization.</title>
        <authorList>
            <person name="Zhang X."/>
            <person name="Chen Y."/>
            <person name="Wang L."/>
            <person name="Yuan Y."/>
            <person name="Fang M."/>
            <person name="Shi L."/>
            <person name="Lu R."/>
            <person name="Comes H.P."/>
            <person name="Ma Y."/>
            <person name="Chen Y."/>
            <person name="Huang G."/>
            <person name="Zhou Y."/>
            <person name="Zheng Z."/>
            <person name="Qiu Y."/>
        </authorList>
    </citation>
    <scope>NUCLEOTIDE SEQUENCE [LARGE SCALE GENOMIC DNA]</scope>
    <source>
        <tissue evidence="7">Roots</tissue>
    </source>
</reference>
<evidence type="ECO:0000256" key="2">
    <source>
        <dbReference type="ARBA" id="ARBA00022692"/>
    </source>
</evidence>
<comment type="subcellular location">
    <subcellularLocation>
        <location evidence="1">Membrane</location>
        <topology evidence="1">Multi-pass membrane protein</topology>
    </subcellularLocation>
</comment>
<evidence type="ECO:0000313" key="7">
    <source>
        <dbReference type="EMBL" id="KAK4758714.1"/>
    </source>
</evidence>
<dbReference type="Pfam" id="PF03619">
    <property type="entry name" value="Solute_trans_a"/>
    <property type="match status" value="2"/>
</dbReference>
<evidence type="ECO:0000256" key="6">
    <source>
        <dbReference type="SAM" id="Phobius"/>
    </source>
</evidence>
<keyword evidence="2 6" id="KW-0812">Transmembrane</keyword>
<keyword evidence="8" id="KW-1185">Reference proteome</keyword>
<evidence type="ECO:0000256" key="5">
    <source>
        <dbReference type="SAM" id="MobiDB-lite"/>
    </source>
</evidence>
<evidence type="ECO:0000256" key="3">
    <source>
        <dbReference type="ARBA" id="ARBA00022989"/>
    </source>
</evidence>
<evidence type="ECO:0000313" key="8">
    <source>
        <dbReference type="Proteomes" id="UP001345219"/>
    </source>
</evidence>
<feature type="transmembrane region" description="Helical" evidence="6">
    <location>
        <begin position="189"/>
        <end position="209"/>
    </location>
</feature>
<dbReference type="SMART" id="SM01417">
    <property type="entry name" value="Solute_trans_a"/>
    <property type="match status" value="1"/>
</dbReference>
<comment type="caution">
    <text evidence="7">The sequence shown here is derived from an EMBL/GenBank/DDBJ whole genome shotgun (WGS) entry which is preliminary data.</text>
</comment>